<name>A0AAD6NE15_PENCN</name>
<proteinExistence type="predicted"/>
<reference evidence="1" key="2">
    <citation type="submission" date="2023-01" db="EMBL/GenBank/DDBJ databases">
        <authorList>
            <person name="Petersen C."/>
        </authorList>
    </citation>
    <scope>NUCLEOTIDE SEQUENCE</scope>
    <source>
        <strain evidence="1">IBT 15450</strain>
    </source>
</reference>
<protein>
    <recommendedName>
        <fullName evidence="3">ABM domain-containing protein</fullName>
    </recommendedName>
</protein>
<dbReference type="EMBL" id="JAQJZL010000002">
    <property type="protein sequence ID" value="KAJ6052287.1"/>
    <property type="molecule type" value="Genomic_DNA"/>
</dbReference>
<dbReference type="PANTHER" id="PTHR42052">
    <property type="entry name" value="ABM DOMAIN-CONTAINING PROTEIN"/>
    <property type="match status" value="1"/>
</dbReference>
<reference evidence="1" key="1">
    <citation type="journal article" date="2023" name="IMA Fungus">
        <title>Comparative genomic study of the Penicillium genus elucidates a diverse pangenome and 15 lateral gene transfer events.</title>
        <authorList>
            <person name="Petersen C."/>
            <person name="Sorensen T."/>
            <person name="Nielsen M.R."/>
            <person name="Sondergaard T.E."/>
            <person name="Sorensen J.L."/>
            <person name="Fitzpatrick D.A."/>
            <person name="Frisvad J.C."/>
            <person name="Nielsen K.L."/>
        </authorList>
    </citation>
    <scope>NUCLEOTIDE SEQUENCE</scope>
    <source>
        <strain evidence="1">IBT 15450</strain>
    </source>
</reference>
<accession>A0AAD6NE15</accession>
<keyword evidence="2" id="KW-1185">Reference proteome</keyword>
<dbReference type="Gene3D" id="3.30.70.100">
    <property type="match status" value="1"/>
</dbReference>
<evidence type="ECO:0000313" key="2">
    <source>
        <dbReference type="Proteomes" id="UP001219568"/>
    </source>
</evidence>
<sequence>MAVTELALLHFKAQEDPSVKTGLVQAQQAQEEHSKHKVHFLREVKDPSRFYLLAGWDSLETHIAQQVHYQGQLVQLADLVGVDWMFHLDADPSTFAIPFEAPIIAIGRYFIEASNEEKFNTVFKAIISHLATTAITPFSCCGAWRIDKGEDEEYVFFSVWKEI</sequence>
<comment type="caution">
    <text evidence="1">The sequence shown here is derived from an EMBL/GenBank/DDBJ whole genome shotgun (WGS) entry which is preliminary data.</text>
</comment>
<evidence type="ECO:0000313" key="1">
    <source>
        <dbReference type="EMBL" id="KAJ6052287.1"/>
    </source>
</evidence>
<dbReference type="PANTHER" id="PTHR42052:SF1">
    <property type="entry name" value="ABM DOMAIN-CONTAINING PROTEIN"/>
    <property type="match status" value="1"/>
</dbReference>
<gene>
    <name evidence="1" type="ORF">N7460_002821</name>
</gene>
<dbReference type="AlphaFoldDB" id="A0AAD6NE15"/>
<dbReference type="Proteomes" id="UP001219568">
    <property type="component" value="Unassembled WGS sequence"/>
</dbReference>
<organism evidence="1 2">
    <name type="scientific">Penicillium canescens</name>
    <dbReference type="NCBI Taxonomy" id="5083"/>
    <lineage>
        <taxon>Eukaryota</taxon>
        <taxon>Fungi</taxon>
        <taxon>Dikarya</taxon>
        <taxon>Ascomycota</taxon>
        <taxon>Pezizomycotina</taxon>
        <taxon>Eurotiomycetes</taxon>
        <taxon>Eurotiomycetidae</taxon>
        <taxon>Eurotiales</taxon>
        <taxon>Aspergillaceae</taxon>
        <taxon>Penicillium</taxon>
    </lineage>
</organism>
<evidence type="ECO:0008006" key="3">
    <source>
        <dbReference type="Google" id="ProtNLM"/>
    </source>
</evidence>